<dbReference type="CDD" id="cd16913">
    <property type="entry name" value="YkuD_like"/>
    <property type="match status" value="1"/>
</dbReference>
<feature type="chain" id="PRO_5046069596" evidence="7">
    <location>
        <begin position="29"/>
        <end position="632"/>
    </location>
</feature>
<dbReference type="Gene3D" id="3.10.20.800">
    <property type="match status" value="1"/>
</dbReference>
<dbReference type="Pfam" id="PF03734">
    <property type="entry name" value="YkuD"/>
    <property type="match status" value="1"/>
</dbReference>
<dbReference type="Pfam" id="PF04122">
    <property type="entry name" value="CW_binding_2"/>
    <property type="match status" value="2"/>
</dbReference>
<feature type="active site" description="Nucleophile" evidence="6">
    <location>
        <position position="606"/>
    </location>
</feature>
<dbReference type="RefSeq" id="WP_185623892.1">
    <property type="nucleotide sequence ID" value="NZ_JABGBW010000002.1"/>
</dbReference>
<comment type="pathway">
    <text evidence="1 6">Cell wall biogenesis; peptidoglycan biosynthesis.</text>
</comment>
<dbReference type="InterPro" id="IPR050979">
    <property type="entry name" value="LD-transpeptidase"/>
</dbReference>
<feature type="signal peptide" evidence="7">
    <location>
        <begin position="1"/>
        <end position="28"/>
    </location>
</feature>
<evidence type="ECO:0000313" key="9">
    <source>
        <dbReference type="EMBL" id="MBC2575872.1"/>
    </source>
</evidence>
<keyword evidence="10" id="KW-1185">Reference proteome</keyword>
<dbReference type="PANTHER" id="PTHR30582">
    <property type="entry name" value="L,D-TRANSPEPTIDASE"/>
    <property type="match status" value="1"/>
</dbReference>
<accession>A0ABR6TKD4</accession>
<dbReference type="Gene3D" id="3.40.50.12090">
    <property type="match status" value="2"/>
</dbReference>
<keyword evidence="5 6" id="KW-0961">Cell wall biogenesis/degradation</keyword>
<gene>
    <name evidence="9" type="ORF">HLB29_04150</name>
</gene>
<dbReference type="EMBL" id="JABGBW010000002">
    <property type="protein sequence ID" value="MBC2575872.1"/>
    <property type="molecule type" value="Genomic_DNA"/>
</dbReference>
<dbReference type="SUPFAM" id="SSF143985">
    <property type="entry name" value="L,D-transpeptidase pre-catalytic domain-like"/>
    <property type="match status" value="1"/>
</dbReference>
<organism evidence="9 10">
    <name type="scientific">Peptostreptococcus canis</name>
    <dbReference type="NCBI Taxonomy" id="1159213"/>
    <lineage>
        <taxon>Bacteria</taxon>
        <taxon>Bacillati</taxon>
        <taxon>Bacillota</taxon>
        <taxon>Clostridia</taxon>
        <taxon>Peptostreptococcales</taxon>
        <taxon>Peptostreptococcaceae</taxon>
        <taxon>Peptostreptococcus</taxon>
    </lineage>
</organism>
<evidence type="ECO:0000256" key="1">
    <source>
        <dbReference type="ARBA" id="ARBA00004752"/>
    </source>
</evidence>
<feature type="active site" description="Proton donor/acceptor" evidence="6">
    <location>
        <position position="585"/>
    </location>
</feature>
<dbReference type="InterPro" id="IPR038063">
    <property type="entry name" value="Transpep_catalytic_dom"/>
</dbReference>
<dbReference type="PANTHER" id="PTHR30582:SF33">
    <property type="entry name" value="EXPORTED PROTEIN"/>
    <property type="match status" value="1"/>
</dbReference>
<keyword evidence="7" id="KW-0732">Signal</keyword>
<keyword evidence="3 6" id="KW-0133">Cell shape</keyword>
<evidence type="ECO:0000256" key="7">
    <source>
        <dbReference type="SAM" id="SignalP"/>
    </source>
</evidence>
<dbReference type="Gene3D" id="2.40.440.10">
    <property type="entry name" value="L,D-transpeptidase catalytic domain-like"/>
    <property type="match status" value="1"/>
</dbReference>
<protein>
    <submittedName>
        <fullName evidence="9">L,D-transpeptidase family protein</fullName>
    </submittedName>
</protein>
<evidence type="ECO:0000259" key="8">
    <source>
        <dbReference type="PROSITE" id="PS52029"/>
    </source>
</evidence>
<sequence>MKKNIKRTILTVAVMTLFLSLGSSMSNAINRDLSGTDRFSTAISISKSGWSNGSEIVMLVNSRAVSDSLAVAPLAKKLQSPVLLTNSEVINSNTKEEIVRLKAKKIIIIGGKSSVSSSIEDNLRNEGYEVERITGSSRVETSINIGRKISKINGKPFSEIFIVNGKTGLADAAGAGAIAAKRDAAIIFADNNSFQLVQQELSSINNGIEYLIGGISNIPVEYEKIGSNVERISGKDRQETNYKLIRKFYSEFNSVYIADDGNKNPSRLIDSVLINAGIIASQNNTNNIDNTENTTTISEVSDDGVATENLSADNNASKPLVDGPVVLVNENKGYTFDQLDLINGSSSTVNEIVQVSGGEKFAKLREIMATFIENRNNQAVNDNYNKLMSYRNMQVEYNLGNRKVLLNSDRIMPMVIIKNDAVNTIDVNRNSVRNFVSSLNPSGITQSSNESYAYWKNNNVIITSSSTLKLDINKETENLIRIIKEAKSVYGITPRYIKVELPKNGKKIGSKYIVVNISQQNMKLWDNGKVVLSTPIVSGNPNKGYATPPGIFKINYKMRNKVLRGPGYASPVKYWMPFNGAIGIHDSSWQPAYGGNRYLYAGSHGCINTPLKSVARLYNMVSAGTPVIVVRR</sequence>
<dbReference type="PROSITE" id="PS52029">
    <property type="entry name" value="LD_TPASE"/>
    <property type="match status" value="1"/>
</dbReference>
<keyword evidence="4 6" id="KW-0573">Peptidoglycan synthesis</keyword>
<evidence type="ECO:0000313" key="10">
    <source>
        <dbReference type="Proteomes" id="UP000713904"/>
    </source>
</evidence>
<comment type="caution">
    <text evidence="9">The sequence shown here is derived from an EMBL/GenBank/DDBJ whole genome shotgun (WGS) entry which is preliminary data.</text>
</comment>
<feature type="domain" description="L,D-TPase catalytic" evidence="8">
    <location>
        <begin position="511"/>
        <end position="630"/>
    </location>
</feature>
<reference evidence="9 10" key="1">
    <citation type="submission" date="2020-05" db="EMBL/GenBank/DDBJ databases">
        <title>Draft genome of xy-202 and genomic insight in genome of the genus Peptostreptococcus.</title>
        <authorList>
            <person name="Zhang Z."/>
        </authorList>
    </citation>
    <scope>NUCLEOTIDE SEQUENCE [LARGE SCALE GENOMIC DNA]</scope>
    <source>
        <strain evidence="9 10">DSM 27025</strain>
    </source>
</reference>
<evidence type="ECO:0000256" key="5">
    <source>
        <dbReference type="ARBA" id="ARBA00023316"/>
    </source>
</evidence>
<keyword evidence="2" id="KW-0808">Transferase</keyword>
<dbReference type="Proteomes" id="UP000713904">
    <property type="component" value="Unassembled WGS sequence"/>
</dbReference>
<evidence type="ECO:0000256" key="6">
    <source>
        <dbReference type="PROSITE-ProRule" id="PRU01373"/>
    </source>
</evidence>
<proteinExistence type="predicted"/>
<evidence type="ECO:0000256" key="3">
    <source>
        <dbReference type="ARBA" id="ARBA00022960"/>
    </source>
</evidence>
<name>A0ABR6TKD4_9FIRM</name>
<evidence type="ECO:0000256" key="2">
    <source>
        <dbReference type="ARBA" id="ARBA00022679"/>
    </source>
</evidence>
<dbReference type="InterPro" id="IPR005490">
    <property type="entry name" value="LD_TPept_cat_dom"/>
</dbReference>
<dbReference type="SUPFAM" id="SSF141523">
    <property type="entry name" value="L,D-transpeptidase catalytic domain-like"/>
    <property type="match status" value="1"/>
</dbReference>
<evidence type="ECO:0000256" key="4">
    <source>
        <dbReference type="ARBA" id="ARBA00022984"/>
    </source>
</evidence>
<dbReference type="InterPro" id="IPR038054">
    <property type="entry name" value="LD_TPept-like_central_sf"/>
</dbReference>
<dbReference type="InterPro" id="IPR007253">
    <property type="entry name" value="Cell_wall-bd_2"/>
</dbReference>